<dbReference type="Gene3D" id="3.30.230.10">
    <property type="match status" value="1"/>
</dbReference>
<protein>
    <submittedName>
        <fullName evidence="1">Uncharacterized protein</fullName>
    </submittedName>
</protein>
<name>A0A5S9MK05_BACIA</name>
<dbReference type="AlphaFoldDB" id="A0A5S9MK05"/>
<dbReference type="InterPro" id="IPR014721">
    <property type="entry name" value="Ribsml_uS5_D2-typ_fold_subgr"/>
</dbReference>
<organism evidence="1 2">
    <name type="scientific">Bacillus safensis</name>
    <dbReference type="NCBI Taxonomy" id="561879"/>
    <lineage>
        <taxon>Bacteria</taxon>
        <taxon>Bacillati</taxon>
        <taxon>Bacillota</taxon>
        <taxon>Bacilli</taxon>
        <taxon>Bacillales</taxon>
        <taxon>Bacillaceae</taxon>
        <taxon>Bacillus</taxon>
    </lineage>
</organism>
<proteinExistence type="predicted"/>
<dbReference type="EMBL" id="AP021906">
    <property type="protein sequence ID" value="BBP93105.1"/>
    <property type="molecule type" value="Genomic_DNA"/>
</dbReference>
<evidence type="ECO:0000313" key="1">
    <source>
        <dbReference type="EMBL" id="BBP93105.1"/>
    </source>
</evidence>
<evidence type="ECO:0000313" key="2">
    <source>
        <dbReference type="Proteomes" id="UP000464658"/>
    </source>
</evidence>
<reference evidence="1 2" key="1">
    <citation type="submission" date="2019-12" db="EMBL/GenBank/DDBJ databases">
        <title>Full genome sequence of a Bacillus safensis strain isolated from commercially available natto in Indonesia.</title>
        <authorList>
            <person name="Yoshida M."/>
            <person name="Uomi M."/>
            <person name="Waturangi D."/>
            <person name="Ekaputri J.J."/>
            <person name="Setiamarga D.H.E."/>
        </authorList>
    </citation>
    <scope>NUCLEOTIDE SEQUENCE [LARGE SCALE GENOMIC DNA]</scope>
    <source>
        <strain evidence="1 2">IDN1</strain>
    </source>
</reference>
<sequence length="63" mass="7022">MDQFSIALGKEDHAILLNCDTLDFQYSPFRQEGLALVIANTNKKSGHWQTPNTMNAGQSVNQL</sequence>
<gene>
    <name evidence="1" type="ORF">BsIDN1_67230</name>
</gene>
<dbReference type="Proteomes" id="UP000464658">
    <property type="component" value="Chromosome"/>
</dbReference>
<accession>A0A5S9MK05</accession>